<keyword evidence="3" id="KW-1185">Reference proteome</keyword>
<feature type="region of interest" description="Disordered" evidence="1">
    <location>
        <begin position="40"/>
        <end position="71"/>
    </location>
</feature>
<dbReference type="AlphaFoldDB" id="A0AAD1UAI5"/>
<proteinExistence type="predicted"/>
<evidence type="ECO:0000313" key="3">
    <source>
        <dbReference type="Proteomes" id="UP001295684"/>
    </source>
</evidence>
<dbReference type="EMBL" id="CAMPGE010004433">
    <property type="protein sequence ID" value="CAI2363279.1"/>
    <property type="molecule type" value="Genomic_DNA"/>
</dbReference>
<protein>
    <submittedName>
        <fullName evidence="2">Uncharacterized protein</fullName>
    </submittedName>
</protein>
<comment type="caution">
    <text evidence="2">The sequence shown here is derived from an EMBL/GenBank/DDBJ whole genome shotgun (WGS) entry which is preliminary data.</text>
</comment>
<feature type="compositionally biased region" description="Polar residues" evidence="1">
    <location>
        <begin position="59"/>
        <end position="71"/>
    </location>
</feature>
<organism evidence="2 3">
    <name type="scientific">Euplotes crassus</name>
    <dbReference type="NCBI Taxonomy" id="5936"/>
    <lineage>
        <taxon>Eukaryota</taxon>
        <taxon>Sar</taxon>
        <taxon>Alveolata</taxon>
        <taxon>Ciliophora</taxon>
        <taxon>Intramacronucleata</taxon>
        <taxon>Spirotrichea</taxon>
        <taxon>Hypotrichia</taxon>
        <taxon>Euplotida</taxon>
        <taxon>Euplotidae</taxon>
        <taxon>Moneuplotes</taxon>
    </lineage>
</organism>
<reference evidence="2" key="1">
    <citation type="submission" date="2023-07" db="EMBL/GenBank/DDBJ databases">
        <authorList>
            <consortium name="AG Swart"/>
            <person name="Singh M."/>
            <person name="Singh A."/>
            <person name="Seah K."/>
            <person name="Emmerich C."/>
        </authorList>
    </citation>
    <scope>NUCLEOTIDE SEQUENCE</scope>
    <source>
        <strain evidence="2">DP1</strain>
    </source>
</reference>
<sequence length="348" mass="40081">MERNSEDWSAHLQFDGADVKNSSCSEDYFPLQNFKNRLESKSSHKLTEKKKKSSEIGFYNNQNEDNSNSLLPKSIERREASSPECIKKDNFNELPKLGSSSSLLFSEKKMGKMLKINLKKFSKQEIENKKKILENLFNSNYDDGTNSKKVEPYLRQSHSEYSGSRDTGMHGDQYNDRGSMKANHIYQSARNIVESRKINKIKNSRNLHISYNRGFHKKGSQNSTNPNIKTLSDTTGDKLNMSGPAKCLPSMWDKKYDEKKDRTKQLKLKIQKKRSMRKNEYRNSHLSLPSLSTSASKMNSLQNVNNGLLNKSKNSRLQNMKLAKPLRLHDEKKNGYLSTMNSGIIKKY</sequence>
<gene>
    <name evidence="2" type="ORF">ECRASSUSDP1_LOCUS4609</name>
</gene>
<evidence type="ECO:0000313" key="2">
    <source>
        <dbReference type="EMBL" id="CAI2363279.1"/>
    </source>
</evidence>
<accession>A0AAD1UAI5</accession>
<evidence type="ECO:0000256" key="1">
    <source>
        <dbReference type="SAM" id="MobiDB-lite"/>
    </source>
</evidence>
<name>A0AAD1UAI5_EUPCR</name>
<dbReference type="Proteomes" id="UP001295684">
    <property type="component" value="Unassembled WGS sequence"/>
</dbReference>